<dbReference type="InterPro" id="IPR029058">
    <property type="entry name" value="AB_hydrolase_fold"/>
</dbReference>
<dbReference type="NCBIfam" id="NF005262">
    <property type="entry name" value="PRK06765.1"/>
    <property type="match status" value="1"/>
</dbReference>
<evidence type="ECO:0000313" key="9">
    <source>
        <dbReference type="Proteomes" id="UP000266327"/>
    </source>
</evidence>
<dbReference type="GO" id="GO:0009086">
    <property type="term" value="P:methionine biosynthetic process"/>
    <property type="evidence" value="ECO:0007669"/>
    <property type="project" value="UniProtKB-KW"/>
</dbReference>
<dbReference type="InterPro" id="IPR000073">
    <property type="entry name" value="AB_hydrolase_1"/>
</dbReference>
<reference evidence="9" key="1">
    <citation type="submission" date="2018-09" db="EMBL/GenBank/DDBJ databases">
        <authorList>
            <person name="Zhu H."/>
        </authorList>
    </citation>
    <scope>NUCLEOTIDE SEQUENCE [LARGE SCALE GENOMIC DNA]</scope>
    <source>
        <strain evidence="9">K1S02-23</strain>
    </source>
</reference>
<keyword evidence="4" id="KW-0028">Amino-acid biosynthesis</keyword>
<dbReference type="SUPFAM" id="SSF53474">
    <property type="entry name" value="alpha/beta-Hydrolases"/>
    <property type="match status" value="1"/>
</dbReference>
<evidence type="ECO:0000256" key="4">
    <source>
        <dbReference type="HAMAP-Rule" id="MF_00296"/>
    </source>
</evidence>
<feature type="active site" evidence="5">
    <location>
        <position position="391"/>
    </location>
</feature>
<comment type="subcellular location">
    <subcellularLocation>
        <location evidence="4">Cytoplasm</location>
    </subcellularLocation>
</comment>
<dbReference type="InterPro" id="IPR008220">
    <property type="entry name" value="HAT_MetX-like"/>
</dbReference>
<proteinExistence type="inferred from homology"/>
<evidence type="ECO:0000259" key="7">
    <source>
        <dbReference type="Pfam" id="PF00561"/>
    </source>
</evidence>
<evidence type="ECO:0000256" key="3">
    <source>
        <dbReference type="ARBA" id="ARBA00023315"/>
    </source>
</evidence>
<dbReference type="Proteomes" id="UP000266327">
    <property type="component" value="Unassembled WGS sequence"/>
</dbReference>
<dbReference type="GO" id="GO:0009092">
    <property type="term" value="P:homoserine metabolic process"/>
    <property type="evidence" value="ECO:0007669"/>
    <property type="project" value="TreeGrafter"/>
</dbReference>
<keyword evidence="1 4" id="KW-0808">Transferase</keyword>
<keyword evidence="3 4" id="KW-0012">Acyltransferase</keyword>
<dbReference type="GO" id="GO:0004414">
    <property type="term" value="F:homoserine O-acetyltransferase activity"/>
    <property type="evidence" value="ECO:0007669"/>
    <property type="project" value="TreeGrafter"/>
</dbReference>
<evidence type="ECO:0000256" key="1">
    <source>
        <dbReference type="ARBA" id="ARBA00022679"/>
    </source>
</evidence>
<keyword evidence="2" id="KW-0486">Methionine biosynthesis</keyword>
<evidence type="ECO:0000313" key="8">
    <source>
        <dbReference type="EMBL" id="RJG00269.1"/>
    </source>
</evidence>
<evidence type="ECO:0000256" key="5">
    <source>
        <dbReference type="PIRSR" id="PIRSR000443-1"/>
    </source>
</evidence>
<comment type="subunit">
    <text evidence="4">Homodimer.</text>
</comment>
<dbReference type="EMBL" id="QYUQ01000002">
    <property type="protein sequence ID" value="RJG00269.1"/>
    <property type="molecule type" value="Genomic_DNA"/>
</dbReference>
<dbReference type="PANTHER" id="PTHR32268">
    <property type="entry name" value="HOMOSERINE O-ACETYLTRANSFERASE"/>
    <property type="match status" value="1"/>
</dbReference>
<dbReference type="AlphaFoldDB" id="A0A3A3G044"/>
<feature type="region of interest" description="Disordered" evidence="6">
    <location>
        <begin position="1"/>
        <end position="23"/>
    </location>
</feature>
<gene>
    <name evidence="8" type="ORF">D3878_00665</name>
</gene>
<comment type="similarity">
    <text evidence="4">Belongs to the AB hydrolase superfamily. MetX family.</text>
</comment>
<feature type="active site" evidence="4 5">
    <location>
        <position position="358"/>
    </location>
</feature>
<dbReference type="HAMAP" id="MF_00296">
    <property type="entry name" value="MetX_acyltransf"/>
    <property type="match status" value="1"/>
</dbReference>
<feature type="active site" description="Nucleophile" evidence="5">
    <location>
        <position position="193"/>
    </location>
</feature>
<organism evidence="8 9">
    <name type="scientific">Noviherbaspirillum sedimenti</name>
    <dbReference type="NCBI Taxonomy" id="2320865"/>
    <lineage>
        <taxon>Bacteria</taxon>
        <taxon>Pseudomonadati</taxon>
        <taxon>Pseudomonadota</taxon>
        <taxon>Betaproteobacteria</taxon>
        <taxon>Burkholderiales</taxon>
        <taxon>Oxalobacteraceae</taxon>
        <taxon>Noviherbaspirillum</taxon>
    </lineage>
</organism>
<protein>
    <recommendedName>
        <fullName evidence="4">Probable acyltransferase</fullName>
        <ecNumber evidence="4">2.3.1.-</ecNumber>
    </recommendedName>
</protein>
<sequence>MPAAEKIIRQAGRSTGRHRRQGECMGGKDNIFEVLQAQDGVGLVEKQVFTMPSYTTIGGKTIRDVRIGYETYGTLNARGDNAILIAHYFSGTSHAAGRYATTDTETGYWDAIIGPGKAIDTDRYFVVSADTLANVNAGDRNAVTTGPASIDPDTGKPYGMRFPIVTIRDFVNVQKALVDALGIRKLHAVAGPSMGSMQAIEWAVAFPDMVERVAAVIPAGLEADPYLVATLNIWMAPIMLDPDWNQGDYYGAQAPVKGLAATLKNIMLNGLHPGWANAACGRKPALAADDMLRDFGGRFLIETTLEQVGLMRADMLDANSLLYTAKACQLFSIAHQGTLQDAARGIKGKVLLMPAVSDLLMLPDYARKAAELLRACGKQVDYVELQGVGGHFDGLQAIGQAGSALRHFIDT</sequence>
<dbReference type="Gene3D" id="3.40.50.1820">
    <property type="entry name" value="alpha/beta hydrolase"/>
    <property type="match status" value="1"/>
</dbReference>
<dbReference type="PIRSF" id="PIRSF000443">
    <property type="entry name" value="Homoser_Ac_trans"/>
    <property type="match status" value="1"/>
</dbReference>
<comment type="caution">
    <text evidence="8">The sequence shown here is derived from an EMBL/GenBank/DDBJ whole genome shotgun (WGS) entry which is preliminary data.</text>
</comment>
<dbReference type="EC" id="2.3.1.-" evidence="4"/>
<keyword evidence="4" id="KW-0963">Cytoplasm</keyword>
<name>A0A3A3G044_9BURK</name>
<evidence type="ECO:0000256" key="2">
    <source>
        <dbReference type="ARBA" id="ARBA00023167"/>
    </source>
</evidence>
<accession>A0A3A3G044</accession>
<evidence type="ECO:0000256" key="6">
    <source>
        <dbReference type="SAM" id="MobiDB-lite"/>
    </source>
</evidence>
<dbReference type="Gene3D" id="1.10.1740.110">
    <property type="match status" value="1"/>
</dbReference>
<dbReference type="Pfam" id="PF00561">
    <property type="entry name" value="Abhydrolase_1"/>
    <property type="match status" value="1"/>
</dbReference>
<comment type="caution">
    <text evidence="4">Lacks conserved residue(s) required for the propagation of feature annotation.</text>
</comment>
<keyword evidence="9" id="KW-1185">Reference proteome</keyword>
<dbReference type="PANTHER" id="PTHR32268:SF11">
    <property type="entry name" value="HOMOSERINE O-ACETYLTRANSFERASE"/>
    <property type="match status" value="1"/>
</dbReference>
<feature type="domain" description="AB hydrolase-1" evidence="7">
    <location>
        <begin position="161"/>
        <end position="262"/>
    </location>
</feature>
<dbReference type="GO" id="GO:0005737">
    <property type="term" value="C:cytoplasm"/>
    <property type="evidence" value="ECO:0007669"/>
    <property type="project" value="UniProtKB-SubCell"/>
</dbReference>